<dbReference type="EMBL" id="BAABIW010000006">
    <property type="protein sequence ID" value="GAA5018362.1"/>
    <property type="molecule type" value="Genomic_DNA"/>
</dbReference>
<feature type="region of interest" description="Disordered" evidence="1">
    <location>
        <begin position="39"/>
        <end position="59"/>
    </location>
</feature>
<organism evidence="2 3">
    <name type="scientific">Terrabacter aeriphilus</name>
    <dbReference type="NCBI Taxonomy" id="515662"/>
    <lineage>
        <taxon>Bacteria</taxon>
        <taxon>Bacillati</taxon>
        <taxon>Actinomycetota</taxon>
        <taxon>Actinomycetes</taxon>
        <taxon>Micrococcales</taxon>
        <taxon>Intrasporangiaceae</taxon>
        <taxon>Terrabacter</taxon>
    </lineage>
</organism>
<accession>A0ABP9J3Y6</accession>
<proteinExistence type="predicted"/>
<comment type="caution">
    <text evidence="2">The sequence shown here is derived from an EMBL/GenBank/DDBJ whole genome shotgun (WGS) entry which is preliminary data.</text>
</comment>
<evidence type="ECO:0000313" key="2">
    <source>
        <dbReference type="EMBL" id="GAA5018362.1"/>
    </source>
</evidence>
<evidence type="ECO:0000256" key="1">
    <source>
        <dbReference type="SAM" id="MobiDB-lite"/>
    </source>
</evidence>
<dbReference type="Proteomes" id="UP001500427">
    <property type="component" value="Unassembled WGS sequence"/>
</dbReference>
<sequence>MTGDGHLDLIALLRVDLHVVTVLRAGDSTTVACRAALGAPRARSGASSPGTDDAASWWVSAPTGPATGAGCVIRPRGGRQEVLPSRCSRCGRQVVGLMQG</sequence>
<evidence type="ECO:0000313" key="3">
    <source>
        <dbReference type="Proteomes" id="UP001500427"/>
    </source>
</evidence>
<name>A0ABP9J3Y6_9MICO</name>
<reference evidence="3" key="1">
    <citation type="journal article" date="2019" name="Int. J. Syst. Evol. Microbiol.">
        <title>The Global Catalogue of Microorganisms (GCM) 10K type strain sequencing project: providing services to taxonomists for standard genome sequencing and annotation.</title>
        <authorList>
            <consortium name="The Broad Institute Genomics Platform"/>
            <consortium name="The Broad Institute Genome Sequencing Center for Infectious Disease"/>
            <person name="Wu L."/>
            <person name="Ma J."/>
        </authorList>
    </citation>
    <scope>NUCLEOTIDE SEQUENCE [LARGE SCALE GENOMIC DNA]</scope>
    <source>
        <strain evidence="3">JCM 17687</strain>
    </source>
</reference>
<gene>
    <name evidence="2" type="ORF">GCM10023258_05120</name>
</gene>
<keyword evidence="3" id="KW-1185">Reference proteome</keyword>
<protein>
    <submittedName>
        <fullName evidence="2">Uncharacterized protein</fullName>
    </submittedName>
</protein>